<keyword evidence="2" id="KW-0204">Cytolysis</keyword>
<organism evidence="5 6">
    <name type="scientific">Kaistia nematophila</name>
    <dbReference type="NCBI Taxonomy" id="2994654"/>
    <lineage>
        <taxon>Bacteria</taxon>
        <taxon>Pseudomonadati</taxon>
        <taxon>Pseudomonadota</taxon>
        <taxon>Alphaproteobacteria</taxon>
        <taxon>Hyphomicrobiales</taxon>
        <taxon>Kaistiaceae</taxon>
        <taxon>Kaistia</taxon>
    </lineage>
</organism>
<dbReference type="InterPro" id="IPR028351">
    <property type="entry name" value="CyaE"/>
</dbReference>
<sequence length="518" mass="54126">MMASPTRPRRRARASFRFAATASLLALLAGCAQYAEQLAPASPHEPYQQGRKTGVSLLPQPASAPSGSRDFAVQGNPELSVMPPAPEVRAGKVYQLPELIDLAERNNPTTRTAWEQARQAALAVGIAESTFLPTISANVIGGAQQNTTPIDILGVQKDIETTVTGVSSTVALQWLVFDFGQRKAATDVAKHVLTAANVTFNGAHQALIFNVTQSFYRYGAAQTRTEVATRSLRNSRAILDAAVAREQKGIATSVEVAQARQQVAQSELRQVVATGQERDAYQALLSAMSVSPTLSIKVAGSGRRRLPAPTDISTEEMIQQALARRPDVLASYANMKASEAGIRVATADFAPKVYLAGVAGTGTTGFDAAGLPTIGQQTSGAGVLVGATMPIYDGGLRAANLKAAESRAAVARAAFAKTQEEAVREMVVAANTLRSALASYRAASKLTDAAAVTYDAALGAYENGLGTITAATIADSGLLDARQSQADAHAASLVAAANLAFVLGAMTSPRSPETLSYR</sequence>
<evidence type="ECO:0000256" key="1">
    <source>
        <dbReference type="ARBA" id="ARBA00007613"/>
    </source>
</evidence>
<feature type="region of interest" description="Disordered" evidence="3">
    <location>
        <begin position="42"/>
        <end position="70"/>
    </location>
</feature>
<name>A0A9X3E4T6_9HYPH</name>
<comment type="function">
    <text evidence="2">CyaE is necessary for transport of calmodulin-sensitive adenylate cyclase-hemolysin (cyclolysin).</text>
</comment>
<dbReference type="InterPro" id="IPR010131">
    <property type="entry name" value="MdtP/NodT-like"/>
</dbReference>
<reference evidence="5" key="1">
    <citation type="submission" date="2022-11" db="EMBL/GenBank/DDBJ databases">
        <title>Biodiversity and phylogenetic relationships of bacteria.</title>
        <authorList>
            <person name="Machado R.A.R."/>
            <person name="Bhat A."/>
            <person name="Loulou A."/>
            <person name="Kallel S."/>
        </authorList>
    </citation>
    <scope>NUCLEOTIDE SEQUENCE</scope>
    <source>
        <strain evidence="5">K-TC2</strain>
    </source>
</reference>
<dbReference type="GO" id="GO:0015562">
    <property type="term" value="F:efflux transmembrane transporter activity"/>
    <property type="evidence" value="ECO:0007669"/>
    <property type="project" value="InterPro"/>
</dbReference>
<accession>A0A9X3E4T6</accession>
<dbReference type="EMBL" id="JAPKNK010000012">
    <property type="protein sequence ID" value="MCX5571841.1"/>
    <property type="molecule type" value="Genomic_DNA"/>
</dbReference>
<keyword evidence="6" id="KW-1185">Reference proteome</keyword>
<dbReference type="GO" id="GO:0009279">
    <property type="term" value="C:cell outer membrane"/>
    <property type="evidence" value="ECO:0007669"/>
    <property type="project" value="UniProtKB-SubCell"/>
</dbReference>
<feature type="chain" id="PRO_5040884401" description="Protein CyaE" evidence="4">
    <location>
        <begin position="35"/>
        <end position="518"/>
    </location>
</feature>
<keyword evidence="2" id="KW-0998">Cell outer membrane</keyword>
<dbReference type="AlphaFoldDB" id="A0A9X3E4T6"/>
<evidence type="ECO:0000256" key="2">
    <source>
        <dbReference type="PIRNR" id="PIRNR001892"/>
    </source>
</evidence>
<keyword evidence="2" id="KW-0354">Hemolysis</keyword>
<dbReference type="InterPro" id="IPR003423">
    <property type="entry name" value="OMP_efflux"/>
</dbReference>
<dbReference type="PANTHER" id="PTHR30203">
    <property type="entry name" value="OUTER MEMBRANE CATION EFFLUX PROTEIN"/>
    <property type="match status" value="1"/>
</dbReference>
<proteinExistence type="inferred from homology"/>
<protein>
    <recommendedName>
        <fullName evidence="2">Protein CyaE</fullName>
    </recommendedName>
</protein>
<dbReference type="Pfam" id="PF02321">
    <property type="entry name" value="OEP"/>
    <property type="match status" value="2"/>
</dbReference>
<keyword evidence="4" id="KW-0732">Signal</keyword>
<keyword evidence="2" id="KW-0813">Transport</keyword>
<dbReference type="Proteomes" id="UP001144805">
    <property type="component" value="Unassembled WGS sequence"/>
</dbReference>
<dbReference type="Gene3D" id="1.20.1600.10">
    <property type="entry name" value="Outer membrane efflux proteins (OEP)"/>
    <property type="match status" value="1"/>
</dbReference>
<dbReference type="PROSITE" id="PS51257">
    <property type="entry name" value="PROKAR_LIPOPROTEIN"/>
    <property type="match status" value="1"/>
</dbReference>
<dbReference type="RefSeq" id="WP_266340801.1">
    <property type="nucleotide sequence ID" value="NZ_JAPKNK010000012.1"/>
</dbReference>
<keyword evidence="2" id="KW-0472">Membrane</keyword>
<evidence type="ECO:0000256" key="3">
    <source>
        <dbReference type="SAM" id="MobiDB-lite"/>
    </source>
</evidence>
<comment type="similarity">
    <text evidence="1 2">Belongs to the outer membrane factor (OMF) (TC 1.B.17) family.</text>
</comment>
<dbReference type="PIRSF" id="PIRSF001892">
    <property type="entry name" value="CyaE"/>
    <property type="match status" value="1"/>
</dbReference>
<gene>
    <name evidence="5" type="ORF">OSH07_21760</name>
</gene>
<comment type="caution">
    <text evidence="5">The sequence shown here is derived from an EMBL/GenBank/DDBJ whole genome shotgun (WGS) entry which is preliminary data.</text>
</comment>
<dbReference type="GO" id="GO:0031640">
    <property type="term" value="P:killing of cells of another organism"/>
    <property type="evidence" value="ECO:0007669"/>
    <property type="project" value="UniProtKB-KW"/>
</dbReference>
<dbReference type="SUPFAM" id="SSF56954">
    <property type="entry name" value="Outer membrane efflux proteins (OEP)"/>
    <property type="match status" value="1"/>
</dbReference>
<evidence type="ECO:0000313" key="6">
    <source>
        <dbReference type="Proteomes" id="UP001144805"/>
    </source>
</evidence>
<evidence type="ECO:0000256" key="4">
    <source>
        <dbReference type="SAM" id="SignalP"/>
    </source>
</evidence>
<feature type="signal peptide" evidence="4">
    <location>
        <begin position="1"/>
        <end position="34"/>
    </location>
</feature>
<evidence type="ECO:0000313" key="5">
    <source>
        <dbReference type="EMBL" id="MCX5571841.1"/>
    </source>
</evidence>
<dbReference type="PANTHER" id="PTHR30203:SF29">
    <property type="entry name" value="PROTEIN CYAE"/>
    <property type="match status" value="1"/>
</dbReference>
<comment type="subcellular location">
    <subcellularLocation>
        <location evidence="2">Cell outer membrane</location>
        <topology evidence="2">Peripheral membrane protein</topology>
    </subcellularLocation>
</comment>